<protein>
    <submittedName>
        <fullName evidence="1">Aminotransferase</fullName>
    </submittedName>
</protein>
<keyword evidence="1" id="KW-0808">Transferase</keyword>
<accession>A0A5C7AWT5</accession>
<evidence type="ECO:0000313" key="1">
    <source>
        <dbReference type="EMBL" id="TXE11015.1"/>
    </source>
</evidence>
<name>A0A5C7AWT5_9BACT</name>
<dbReference type="AlphaFoldDB" id="A0A5C7AWT5"/>
<keyword evidence="1" id="KW-0032">Aminotransferase</keyword>
<dbReference type="GO" id="GO:0008483">
    <property type="term" value="F:transaminase activity"/>
    <property type="evidence" value="ECO:0007669"/>
    <property type="project" value="UniProtKB-KW"/>
</dbReference>
<dbReference type="Proteomes" id="UP000321935">
    <property type="component" value="Unassembled WGS sequence"/>
</dbReference>
<organism evidence="1 2">
    <name type="scientific">Algoriphagus aquimarinus</name>
    <dbReference type="NCBI Taxonomy" id="237018"/>
    <lineage>
        <taxon>Bacteria</taxon>
        <taxon>Pseudomonadati</taxon>
        <taxon>Bacteroidota</taxon>
        <taxon>Cytophagia</taxon>
        <taxon>Cytophagales</taxon>
        <taxon>Cyclobacteriaceae</taxon>
        <taxon>Algoriphagus</taxon>
    </lineage>
</organism>
<gene>
    <name evidence="1" type="ORF">ESV85_12350</name>
</gene>
<sequence length="165" mass="19158">MQSPKQTTFKIESTSLKGDFKVSENGRKILELKYKNWYSGIAETYLDREKIQLKPKNWWSGKIEIFKDSRKVGEITHNSKLHLSITIENKDQIEKTYVLKSSGNWKIKFEVSSDSGEKVMILTPVNSWKKLNFDVQVLDENLPLEELMIYSAYACKLYYAYVSGG</sequence>
<reference evidence="1 2" key="1">
    <citation type="submission" date="2019-08" db="EMBL/GenBank/DDBJ databases">
        <title>Genomes sequence of Algoriphagus aquimarinus ACAM450.</title>
        <authorList>
            <person name="Bowman J.P."/>
        </authorList>
    </citation>
    <scope>NUCLEOTIDE SEQUENCE [LARGE SCALE GENOMIC DNA]</scope>
    <source>
        <strain evidence="1 2">ACAM 450</strain>
    </source>
</reference>
<proteinExistence type="predicted"/>
<dbReference type="EMBL" id="VORW01000007">
    <property type="protein sequence ID" value="TXE11015.1"/>
    <property type="molecule type" value="Genomic_DNA"/>
</dbReference>
<dbReference type="OrthoDB" id="948713at2"/>
<comment type="caution">
    <text evidence="1">The sequence shown here is derived from an EMBL/GenBank/DDBJ whole genome shotgun (WGS) entry which is preliminary data.</text>
</comment>
<evidence type="ECO:0000313" key="2">
    <source>
        <dbReference type="Proteomes" id="UP000321935"/>
    </source>
</evidence>